<reference evidence="9" key="2">
    <citation type="submission" date="2023-01" db="EMBL/GenBank/DDBJ databases">
        <title>Draft genome sequence of Litoribrevibacter albus strain NBRC 110071.</title>
        <authorList>
            <person name="Sun Q."/>
            <person name="Mori K."/>
        </authorList>
    </citation>
    <scope>NUCLEOTIDE SEQUENCE</scope>
    <source>
        <strain evidence="9">NBRC 110071</strain>
    </source>
</reference>
<gene>
    <name evidence="8 9" type="primary">bioD</name>
    <name evidence="9" type="ORF">GCM10007876_37570</name>
</gene>
<feature type="binding site" evidence="8">
    <location>
        <position position="56"/>
    </location>
    <ligand>
        <name>Mg(2+)</name>
        <dbReference type="ChEBI" id="CHEBI:18420"/>
    </ligand>
</feature>
<dbReference type="Proteomes" id="UP001161389">
    <property type="component" value="Unassembled WGS sequence"/>
</dbReference>
<protein>
    <recommendedName>
        <fullName evidence="8">ATP-dependent dethiobiotin synthetase BioD</fullName>
        <ecNumber evidence="8">6.3.3.3</ecNumber>
    </recommendedName>
    <alternativeName>
        <fullName evidence="8">DTB synthetase</fullName>
        <shortName evidence="8">DTBS</shortName>
    </alternativeName>
    <alternativeName>
        <fullName evidence="8">Dethiobiotin synthase</fullName>
    </alternativeName>
</protein>
<dbReference type="Gene3D" id="3.40.50.300">
    <property type="entry name" value="P-loop containing nucleotide triphosphate hydrolases"/>
    <property type="match status" value="1"/>
</dbReference>
<comment type="subcellular location">
    <subcellularLocation>
        <location evidence="8">Cytoplasm</location>
    </subcellularLocation>
</comment>
<name>A0AA37SBT2_9GAMM</name>
<dbReference type="GO" id="GO:0000287">
    <property type="term" value="F:magnesium ion binding"/>
    <property type="evidence" value="ECO:0007669"/>
    <property type="project" value="UniProtKB-UniRule"/>
</dbReference>
<dbReference type="InterPro" id="IPR004472">
    <property type="entry name" value="DTB_synth_BioD"/>
</dbReference>
<feature type="binding site" evidence="8">
    <location>
        <begin position="207"/>
        <end position="209"/>
    </location>
    <ligand>
        <name>ATP</name>
        <dbReference type="ChEBI" id="CHEBI:30616"/>
    </ligand>
</feature>
<dbReference type="AlphaFoldDB" id="A0AA37SBT2"/>
<feature type="binding site" evidence="8">
    <location>
        <begin position="118"/>
        <end position="121"/>
    </location>
    <ligand>
        <name>ATP</name>
        <dbReference type="ChEBI" id="CHEBI:30616"/>
    </ligand>
</feature>
<evidence type="ECO:0000256" key="6">
    <source>
        <dbReference type="ARBA" id="ARBA00022840"/>
    </source>
</evidence>
<comment type="caution">
    <text evidence="9">The sequence shown here is derived from an EMBL/GenBank/DDBJ whole genome shotgun (WGS) entry which is preliminary data.</text>
</comment>
<dbReference type="GO" id="GO:0009102">
    <property type="term" value="P:biotin biosynthetic process"/>
    <property type="evidence" value="ECO:0007669"/>
    <property type="project" value="UniProtKB-UniRule"/>
</dbReference>
<comment type="function">
    <text evidence="8">Catalyzes a mechanistically unusual reaction, the ATP-dependent insertion of CO2 between the N7 and N8 nitrogen atoms of 7,8-diaminopelargonic acid (DAPA, also called 7,8-diammoniononanoate) to form a ureido ring.</text>
</comment>
<evidence type="ECO:0000313" key="10">
    <source>
        <dbReference type="Proteomes" id="UP001161389"/>
    </source>
</evidence>
<reference evidence="9" key="1">
    <citation type="journal article" date="2014" name="Int. J. Syst. Evol. Microbiol.">
        <title>Complete genome sequence of Corynebacterium casei LMG S-19264T (=DSM 44701T), isolated from a smear-ripened cheese.</title>
        <authorList>
            <consortium name="US DOE Joint Genome Institute (JGI-PGF)"/>
            <person name="Walter F."/>
            <person name="Albersmeier A."/>
            <person name="Kalinowski J."/>
            <person name="Ruckert C."/>
        </authorList>
    </citation>
    <scope>NUCLEOTIDE SEQUENCE</scope>
    <source>
        <strain evidence="9">NBRC 110071</strain>
    </source>
</reference>
<dbReference type="FunFam" id="3.40.50.300:FF:000292">
    <property type="entry name" value="ATP-dependent dethiobiotin synthetase BioD"/>
    <property type="match status" value="1"/>
</dbReference>
<dbReference type="GO" id="GO:0042803">
    <property type="term" value="F:protein homodimerization activity"/>
    <property type="evidence" value="ECO:0007669"/>
    <property type="project" value="UniProtKB-ARBA"/>
</dbReference>
<accession>A0AA37SBT2</accession>
<evidence type="ECO:0000256" key="3">
    <source>
        <dbReference type="ARBA" id="ARBA00022723"/>
    </source>
</evidence>
<keyword evidence="6 8" id="KW-0067">ATP-binding</keyword>
<sequence>MKRFTAFVTGTDTEVGKTVITAGLLKAFEQQGFSTLGLKPVSAGCDVTDDGLRNEDALLLQKAASVKAAYETVNPVAYEPAIAPHIAAMENGKLLTASGLEGFIRGAMLKPAQVKLIEGAGGWFTPLSYQETLADLVKRLNVPVILVVGMRLGCLNHALLTVAALQTSGLTLAGWVANRVDPEMGRFDENLETLKQMVDAPCLGVVPHLEQASCDQVAQYLDVTPIISGR</sequence>
<keyword evidence="1 8" id="KW-0963">Cytoplasm</keyword>
<dbReference type="RefSeq" id="WP_284383643.1">
    <property type="nucleotide sequence ID" value="NZ_BSNM01000026.1"/>
</dbReference>
<feature type="active site" evidence="8">
    <location>
        <position position="39"/>
    </location>
</feature>
<evidence type="ECO:0000313" key="9">
    <source>
        <dbReference type="EMBL" id="GLQ33277.1"/>
    </source>
</evidence>
<proteinExistence type="inferred from homology"/>
<dbReference type="CDD" id="cd03109">
    <property type="entry name" value="DTBS"/>
    <property type="match status" value="1"/>
</dbReference>
<dbReference type="InterPro" id="IPR027417">
    <property type="entry name" value="P-loop_NTPase"/>
</dbReference>
<dbReference type="GO" id="GO:0004141">
    <property type="term" value="F:dethiobiotin synthase activity"/>
    <property type="evidence" value="ECO:0007669"/>
    <property type="project" value="UniProtKB-UniRule"/>
</dbReference>
<keyword evidence="7 8" id="KW-0460">Magnesium</keyword>
<comment type="pathway">
    <text evidence="8">Cofactor biosynthesis; biotin biosynthesis; biotin from 7,8-diaminononanoate: step 1/2.</text>
</comment>
<feature type="binding site" evidence="8">
    <location>
        <begin position="14"/>
        <end position="19"/>
    </location>
    <ligand>
        <name>ATP</name>
        <dbReference type="ChEBI" id="CHEBI:30616"/>
    </ligand>
</feature>
<dbReference type="PIRSF" id="PIRSF006755">
    <property type="entry name" value="DTB_synth"/>
    <property type="match status" value="1"/>
</dbReference>
<keyword evidence="5 8" id="KW-0093">Biotin biosynthesis</keyword>
<organism evidence="9 10">
    <name type="scientific">Litoribrevibacter albus</name>
    <dbReference type="NCBI Taxonomy" id="1473156"/>
    <lineage>
        <taxon>Bacteria</taxon>
        <taxon>Pseudomonadati</taxon>
        <taxon>Pseudomonadota</taxon>
        <taxon>Gammaproteobacteria</taxon>
        <taxon>Oceanospirillales</taxon>
        <taxon>Oceanospirillaceae</taxon>
        <taxon>Litoribrevibacter</taxon>
    </lineage>
</organism>
<dbReference type="HAMAP" id="MF_00336">
    <property type="entry name" value="BioD"/>
    <property type="match status" value="1"/>
</dbReference>
<dbReference type="EMBL" id="BSNM01000026">
    <property type="protein sequence ID" value="GLQ33277.1"/>
    <property type="molecule type" value="Genomic_DNA"/>
</dbReference>
<dbReference type="SUPFAM" id="SSF52540">
    <property type="entry name" value="P-loop containing nucleoside triphosphate hydrolases"/>
    <property type="match status" value="1"/>
</dbReference>
<keyword evidence="4 8" id="KW-0547">Nucleotide-binding</keyword>
<evidence type="ECO:0000256" key="7">
    <source>
        <dbReference type="ARBA" id="ARBA00022842"/>
    </source>
</evidence>
<evidence type="ECO:0000256" key="1">
    <source>
        <dbReference type="ARBA" id="ARBA00022490"/>
    </source>
</evidence>
<comment type="catalytic activity">
    <reaction evidence="8">
        <text>(7R,8S)-7,8-diammoniononanoate + CO2 + ATP = (4R,5S)-dethiobiotin + ADP + phosphate + 3 H(+)</text>
        <dbReference type="Rhea" id="RHEA:15805"/>
        <dbReference type="ChEBI" id="CHEBI:15378"/>
        <dbReference type="ChEBI" id="CHEBI:16526"/>
        <dbReference type="ChEBI" id="CHEBI:30616"/>
        <dbReference type="ChEBI" id="CHEBI:43474"/>
        <dbReference type="ChEBI" id="CHEBI:149469"/>
        <dbReference type="ChEBI" id="CHEBI:149473"/>
        <dbReference type="ChEBI" id="CHEBI:456216"/>
        <dbReference type="EC" id="6.3.3.3"/>
    </reaction>
</comment>
<dbReference type="GO" id="GO:0005829">
    <property type="term" value="C:cytosol"/>
    <property type="evidence" value="ECO:0007669"/>
    <property type="project" value="TreeGrafter"/>
</dbReference>
<evidence type="ECO:0000256" key="8">
    <source>
        <dbReference type="HAMAP-Rule" id="MF_00336"/>
    </source>
</evidence>
<dbReference type="NCBIfam" id="TIGR00347">
    <property type="entry name" value="bioD"/>
    <property type="match status" value="1"/>
</dbReference>
<comment type="cofactor">
    <cofactor evidence="8">
        <name>Mg(2+)</name>
        <dbReference type="ChEBI" id="CHEBI:18420"/>
    </cofactor>
</comment>
<comment type="caution">
    <text evidence="8">Lacks conserved residue(s) required for the propagation of feature annotation.</text>
</comment>
<dbReference type="PANTHER" id="PTHR43210:SF5">
    <property type="entry name" value="DETHIOBIOTIN SYNTHETASE"/>
    <property type="match status" value="1"/>
</dbReference>
<evidence type="ECO:0000256" key="5">
    <source>
        <dbReference type="ARBA" id="ARBA00022756"/>
    </source>
</evidence>
<keyword evidence="2 8" id="KW-0436">Ligase</keyword>
<dbReference type="Pfam" id="PF13500">
    <property type="entry name" value="AAA_26"/>
    <property type="match status" value="1"/>
</dbReference>
<keyword evidence="3 8" id="KW-0479">Metal-binding</keyword>
<feature type="binding site" evidence="8">
    <location>
        <position position="118"/>
    </location>
    <ligand>
        <name>Mg(2+)</name>
        <dbReference type="ChEBI" id="CHEBI:18420"/>
    </ligand>
</feature>
<evidence type="ECO:0000256" key="4">
    <source>
        <dbReference type="ARBA" id="ARBA00022741"/>
    </source>
</evidence>
<dbReference type="GO" id="GO:0005524">
    <property type="term" value="F:ATP binding"/>
    <property type="evidence" value="ECO:0007669"/>
    <property type="project" value="UniProtKB-UniRule"/>
</dbReference>
<dbReference type="EC" id="6.3.3.3" evidence="8"/>
<feature type="binding site" evidence="8">
    <location>
        <position position="56"/>
    </location>
    <ligand>
        <name>ATP</name>
        <dbReference type="ChEBI" id="CHEBI:30616"/>
    </ligand>
</feature>
<comment type="subunit">
    <text evidence="8">Homodimer.</text>
</comment>
<keyword evidence="10" id="KW-1185">Reference proteome</keyword>
<dbReference type="PANTHER" id="PTHR43210">
    <property type="entry name" value="DETHIOBIOTIN SYNTHETASE"/>
    <property type="match status" value="1"/>
</dbReference>
<comment type="similarity">
    <text evidence="8">Belongs to the dethiobiotin synthetase family.</text>
</comment>
<feature type="binding site" evidence="8">
    <location>
        <position position="18"/>
    </location>
    <ligand>
        <name>Mg(2+)</name>
        <dbReference type="ChEBI" id="CHEBI:18420"/>
    </ligand>
</feature>
<evidence type="ECO:0000256" key="2">
    <source>
        <dbReference type="ARBA" id="ARBA00022598"/>
    </source>
</evidence>
<feature type="binding site" evidence="8">
    <location>
        <begin position="178"/>
        <end position="179"/>
    </location>
    <ligand>
        <name>ATP</name>
        <dbReference type="ChEBI" id="CHEBI:30616"/>
    </ligand>
</feature>